<dbReference type="GO" id="GO:0008270">
    <property type="term" value="F:zinc ion binding"/>
    <property type="evidence" value="ECO:0007669"/>
    <property type="project" value="UniProtKB-KW"/>
</dbReference>
<organism evidence="4 5">
    <name type="scientific">Cajanus cajan</name>
    <name type="common">Pigeon pea</name>
    <name type="synonym">Cajanus indicus</name>
    <dbReference type="NCBI Taxonomy" id="3821"/>
    <lineage>
        <taxon>Eukaryota</taxon>
        <taxon>Viridiplantae</taxon>
        <taxon>Streptophyta</taxon>
        <taxon>Embryophyta</taxon>
        <taxon>Tracheophyta</taxon>
        <taxon>Spermatophyta</taxon>
        <taxon>Magnoliopsida</taxon>
        <taxon>eudicotyledons</taxon>
        <taxon>Gunneridae</taxon>
        <taxon>Pentapetalae</taxon>
        <taxon>rosids</taxon>
        <taxon>fabids</taxon>
        <taxon>Fabales</taxon>
        <taxon>Fabaceae</taxon>
        <taxon>Papilionoideae</taxon>
        <taxon>50 kb inversion clade</taxon>
        <taxon>NPAAA clade</taxon>
        <taxon>indigoferoid/millettioid clade</taxon>
        <taxon>Phaseoleae</taxon>
        <taxon>Cajanus</taxon>
    </lineage>
</organism>
<gene>
    <name evidence="4" type="ORF">KK1_015645</name>
</gene>
<reference evidence="4 5" key="1">
    <citation type="journal article" date="2012" name="Nat. Biotechnol.">
        <title>Draft genome sequence of pigeonpea (Cajanus cajan), an orphan legume crop of resource-poor farmers.</title>
        <authorList>
            <person name="Varshney R.K."/>
            <person name="Chen W."/>
            <person name="Li Y."/>
            <person name="Bharti A.K."/>
            <person name="Saxena R.K."/>
            <person name="Schlueter J.A."/>
            <person name="Donoghue M.T."/>
            <person name="Azam S."/>
            <person name="Fan G."/>
            <person name="Whaley A.M."/>
            <person name="Farmer A.D."/>
            <person name="Sheridan J."/>
            <person name="Iwata A."/>
            <person name="Tuteja R."/>
            <person name="Penmetsa R.V."/>
            <person name="Wu W."/>
            <person name="Upadhyaya H.D."/>
            <person name="Yang S.P."/>
            <person name="Shah T."/>
            <person name="Saxena K.B."/>
            <person name="Michael T."/>
            <person name="McCombie W.R."/>
            <person name="Yang B."/>
            <person name="Zhang G."/>
            <person name="Yang H."/>
            <person name="Wang J."/>
            <person name="Spillane C."/>
            <person name="Cook D.R."/>
            <person name="May G.D."/>
            <person name="Xu X."/>
            <person name="Jackson S.A."/>
        </authorList>
    </citation>
    <scope>NUCLEOTIDE SEQUENCE [LARGE SCALE GENOMIC DNA]</scope>
    <source>
        <strain evidence="5">cv. Asha</strain>
    </source>
</reference>
<protein>
    <recommendedName>
        <fullName evidence="3">CCHC-type domain-containing protein</fullName>
    </recommendedName>
</protein>
<keyword evidence="1" id="KW-0862">Zinc</keyword>
<dbReference type="GO" id="GO:0003676">
    <property type="term" value="F:nucleic acid binding"/>
    <property type="evidence" value="ECO:0007669"/>
    <property type="project" value="InterPro"/>
</dbReference>
<dbReference type="Gramene" id="C.cajan_15204.t">
    <property type="protein sequence ID" value="C.cajan_15204.t"/>
    <property type="gene ID" value="C.cajan_15204"/>
</dbReference>
<keyword evidence="5" id="KW-1185">Reference proteome</keyword>
<accession>A0A151SZF9</accession>
<evidence type="ECO:0000313" key="4">
    <source>
        <dbReference type="EMBL" id="KYP60194.1"/>
    </source>
</evidence>
<dbReference type="SUPFAM" id="SSF57756">
    <property type="entry name" value="Retrovirus zinc finger-like domains"/>
    <property type="match status" value="1"/>
</dbReference>
<evidence type="ECO:0000259" key="3">
    <source>
        <dbReference type="PROSITE" id="PS50158"/>
    </source>
</evidence>
<dbReference type="Proteomes" id="UP000075243">
    <property type="component" value="Chromosome 10"/>
</dbReference>
<name>A0A151SZF9_CAJCA</name>
<dbReference type="PROSITE" id="PS50158">
    <property type="entry name" value="ZF_CCHC"/>
    <property type="match status" value="1"/>
</dbReference>
<sequence length="110" mass="12944">EKLERLHKPWQQSLIVQLLGRTIGNRSLEIRLQQMWAKTGVFSLIYLGNSLIRRKINISLLNIYEGLHLLCLECGRFGHHKDHCPHRKEFPTGKRKKKSSQARYVQKSKL</sequence>
<proteinExistence type="predicted"/>
<dbReference type="AlphaFoldDB" id="A0A151SZF9"/>
<evidence type="ECO:0000256" key="2">
    <source>
        <dbReference type="SAM" id="MobiDB-lite"/>
    </source>
</evidence>
<dbReference type="EMBL" id="CM003612">
    <property type="protein sequence ID" value="KYP60194.1"/>
    <property type="molecule type" value="Genomic_DNA"/>
</dbReference>
<keyword evidence="1" id="KW-0863">Zinc-finger</keyword>
<feature type="non-terminal residue" evidence="4">
    <location>
        <position position="1"/>
    </location>
</feature>
<keyword evidence="1" id="KW-0479">Metal-binding</keyword>
<dbReference type="InterPro" id="IPR001878">
    <property type="entry name" value="Znf_CCHC"/>
</dbReference>
<dbReference type="InterPro" id="IPR036875">
    <property type="entry name" value="Znf_CCHC_sf"/>
</dbReference>
<feature type="compositionally biased region" description="Basic residues" evidence="2">
    <location>
        <begin position="93"/>
        <end position="110"/>
    </location>
</feature>
<evidence type="ECO:0000256" key="1">
    <source>
        <dbReference type="PROSITE-ProRule" id="PRU00047"/>
    </source>
</evidence>
<feature type="region of interest" description="Disordered" evidence="2">
    <location>
        <begin position="85"/>
        <end position="110"/>
    </location>
</feature>
<feature type="domain" description="CCHC-type" evidence="3">
    <location>
        <begin position="71"/>
        <end position="85"/>
    </location>
</feature>
<evidence type="ECO:0000313" key="5">
    <source>
        <dbReference type="Proteomes" id="UP000075243"/>
    </source>
</evidence>